<dbReference type="GO" id="GO:1990904">
    <property type="term" value="C:ribonucleoprotein complex"/>
    <property type="evidence" value="ECO:0007669"/>
    <property type="project" value="TreeGrafter"/>
</dbReference>
<dbReference type="InterPro" id="IPR012677">
    <property type="entry name" value="Nucleotide-bd_a/b_plait_sf"/>
</dbReference>
<evidence type="ECO:0000313" key="6">
    <source>
        <dbReference type="Proteomes" id="UP001168146"/>
    </source>
</evidence>
<keyword evidence="1 2" id="KW-0694">RNA-binding</keyword>
<dbReference type="FunFam" id="3.30.70.330:FF:000232">
    <property type="entry name" value="RNA-binding domain-containing protein"/>
    <property type="match status" value="1"/>
</dbReference>
<dbReference type="FunFam" id="3.30.70.330:FF:000145">
    <property type="entry name" value="Putative RNP domain-containing protein"/>
    <property type="match status" value="1"/>
</dbReference>
<evidence type="ECO:0000256" key="1">
    <source>
        <dbReference type="ARBA" id="ARBA00022884"/>
    </source>
</evidence>
<gene>
    <name evidence="5" type="primary">GBP2_1</name>
    <name evidence="5" type="ORF">LTR82_006645</name>
</gene>
<accession>A0AAN6FQH8</accession>
<dbReference type="PANTHER" id="PTHR23003">
    <property type="entry name" value="RNA RECOGNITION MOTIF RRM DOMAIN CONTAINING PROTEIN"/>
    <property type="match status" value="1"/>
</dbReference>
<dbReference type="AlphaFoldDB" id="A0AAN6FQH8"/>
<dbReference type="InterPro" id="IPR000504">
    <property type="entry name" value="RRM_dom"/>
</dbReference>
<reference evidence="5" key="1">
    <citation type="submission" date="2021-12" db="EMBL/GenBank/DDBJ databases">
        <title>Black yeast isolated from Biological Soil Crust.</title>
        <authorList>
            <person name="Kurbessoian T."/>
        </authorList>
    </citation>
    <scope>NUCLEOTIDE SEQUENCE</scope>
    <source>
        <strain evidence="5">CCFEE 5208</strain>
    </source>
</reference>
<dbReference type="GO" id="GO:0005634">
    <property type="term" value="C:nucleus"/>
    <property type="evidence" value="ECO:0007669"/>
    <property type="project" value="TreeGrafter"/>
</dbReference>
<dbReference type="Proteomes" id="UP001168146">
    <property type="component" value="Unassembled WGS sequence"/>
</dbReference>
<feature type="region of interest" description="Disordered" evidence="3">
    <location>
        <begin position="15"/>
        <end position="170"/>
    </location>
</feature>
<sequence>MDSLAEFLVRLVASGEVTAPVATPPPPQARPAAETPPPSSLPATRLPSSSLGALAFRPRVSPAHVRYTGGPTRHYRVRPEIHTDEMLQRTRSRSPARRARYDEREQSRSRSRTRYRRDRSERSPANGNNGSREYASNYDNSRAPPASRKYEDRPQSKEQMSGNSKESSQDRRVYVGNLAYDVKWGQLKDFMRQAGDVVFADVLLLANGMSKGCGIVEYSSRDEAQTAITTLSNQNLMGRLVYVREDREMEPRFNNAGPPARGGFDGGYGARGGFGGGFGGPPGGGMGMQGRGGGGNQIFVSNLPYQVGWQDLKDLFRQAVSVGQILRADVHMMPDGRPKGTGIVAFDNPEDAANAISSFNGYDWQGRVMEVREDRYAGGGGFGGPRGGFNGGFRGGFGGGFPPRGGFGGGFAGGRGGFGGAFAGGRGGYGGGGYGGPQAGGFGGGQGGGYGGPSNHGPAAAAVPANPFVDFATSNGAESTTIFVRNLPWSTSNDDLIELFITIGKVERAEIKMESNMRSSGTGVVQFASQDDAATAISKFSGYQYGGRPLGLSYVRYSNQGGDMMEGAETTGNMQEQMI</sequence>
<dbReference type="PROSITE" id="PS50102">
    <property type="entry name" value="RRM"/>
    <property type="match status" value="3"/>
</dbReference>
<dbReference type="SUPFAM" id="SSF54928">
    <property type="entry name" value="RNA-binding domain, RBD"/>
    <property type="match status" value="3"/>
</dbReference>
<feature type="compositionally biased region" description="Pro residues" evidence="3">
    <location>
        <begin position="22"/>
        <end position="40"/>
    </location>
</feature>
<evidence type="ECO:0000256" key="3">
    <source>
        <dbReference type="SAM" id="MobiDB-lite"/>
    </source>
</evidence>
<dbReference type="GO" id="GO:0005737">
    <property type="term" value="C:cytoplasm"/>
    <property type="evidence" value="ECO:0007669"/>
    <property type="project" value="TreeGrafter"/>
</dbReference>
<feature type="domain" description="RRM" evidence="4">
    <location>
        <begin position="171"/>
        <end position="248"/>
    </location>
</feature>
<dbReference type="Pfam" id="PF00076">
    <property type="entry name" value="RRM_1"/>
    <property type="match status" value="3"/>
</dbReference>
<evidence type="ECO:0000259" key="4">
    <source>
        <dbReference type="PROSITE" id="PS50102"/>
    </source>
</evidence>
<name>A0AAN6FQH8_9PEZI</name>
<organism evidence="5 6">
    <name type="scientific">Friedmanniomyces endolithicus</name>
    <dbReference type="NCBI Taxonomy" id="329885"/>
    <lineage>
        <taxon>Eukaryota</taxon>
        <taxon>Fungi</taxon>
        <taxon>Dikarya</taxon>
        <taxon>Ascomycota</taxon>
        <taxon>Pezizomycotina</taxon>
        <taxon>Dothideomycetes</taxon>
        <taxon>Dothideomycetidae</taxon>
        <taxon>Mycosphaerellales</taxon>
        <taxon>Teratosphaeriaceae</taxon>
        <taxon>Friedmanniomyces</taxon>
    </lineage>
</organism>
<feature type="domain" description="RRM" evidence="4">
    <location>
        <begin position="296"/>
        <end position="376"/>
    </location>
</feature>
<dbReference type="InterPro" id="IPR035979">
    <property type="entry name" value="RBD_domain_sf"/>
</dbReference>
<dbReference type="PANTHER" id="PTHR23003:SF3">
    <property type="entry name" value="FI21236P1-RELATED"/>
    <property type="match status" value="1"/>
</dbReference>
<dbReference type="EMBL" id="JASUXU010000017">
    <property type="protein sequence ID" value="KAK0322192.1"/>
    <property type="molecule type" value="Genomic_DNA"/>
</dbReference>
<dbReference type="FunFam" id="3.30.70.330:FF:000280">
    <property type="entry name" value="RNA-binding domain-containing protein"/>
    <property type="match status" value="1"/>
</dbReference>
<dbReference type="Gene3D" id="3.30.70.330">
    <property type="match status" value="3"/>
</dbReference>
<evidence type="ECO:0000256" key="2">
    <source>
        <dbReference type="PROSITE-ProRule" id="PRU00176"/>
    </source>
</evidence>
<dbReference type="InterPro" id="IPR050374">
    <property type="entry name" value="RRT5_SRSF_SR"/>
</dbReference>
<feature type="compositionally biased region" description="Basic and acidic residues" evidence="3">
    <location>
        <begin position="77"/>
        <end position="88"/>
    </location>
</feature>
<protein>
    <submittedName>
        <fullName evidence="5">G-strand binding protein</fullName>
    </submittedName>
</protein>
<comment type="caution">
    <text evidence="5">The sequence shown here is derived from an EMBL/GenBank/DDBJ whole genome shotgun (WGS) entry which is preliminary data.</text>
</comment>
<dbReference type="GO" id="GO:0003729">
    <property type="term" value="F:mRNA binding"/>
    <property type="evidence" value="ECO:0007669"/>
    <property type="project" value="TreeGrafter"/>
</dbReference>
<dbReference type="SMART" id="SM00360">
    <property type="entry name" value="RRM"/>
    <property type="match status" value="3"/>
</dbReference>
<feature type="compositionally biased region" description="Basic and acidic residues" evidence="3">
    <location>
        <begin position="99"/>
        <end position="108"/>
    </location>
</feature>
<evidence type="ECO:0000313" key="5">
    <source>
        <dbReference type="EMBL" id="KAK0322192.1"/>
    </source>
</evidence>
<proteinExistence type="predicted"/>
<feature type="domain" description="RRM" evidence="4">
    <location>
        <begin position="480"/>
        <end position="557"/>
    </location>
</feature>
<feature type="compositionally biased region" description="Polar residues" evidence="3">
    <location>
        <begin position="157"/>
        <end position="166"/>
    </location>
</feature>